<dbReference type="RefSeq" id="WP_344266995.1">
    <property type="nucleotide sequence ID" value="NZ_BAAAHV010000005.1"/>
</dbReference>
<sequence>MDEETAERISQAATEAADRVWNSSVIPKNVNSGGLQSGMSAVENQADAAYQKTVREMSADLGFEERDYYLADPLAAVIHEPDCMAERPEYLLDDLADELNSEADEDRLLDDHLRDNDDLGQGLGY</sequence>
<reference evidence="3" key="1">
    <citation type="journal article" date="2019" name="Int. J. Syst. Evol. Microbiol.">
        <title>The Global Catalogue of Microorganisms (GCM) 10K type strain sequencing project: providing services to taxonomists for standard genome sequencing and annotation.</title>
        <authorList>
            <consortium name="The Broad Institute Genomics Platform"/>
            <consortium name="The Broad Institute Genome Sequencing Center for Infectious Disease"/>
            <person name="Wu L."/>
            <person name="Ma J."/>
        </authorList>
    </citation>
    <scope>NUCLEOTIDE SEQUENCE [LARGE SCALE GENOMIC DNA]</scope>
    <source>
        <strain evidence="3">CGMCC 4.7638</strain>
    </source>
</reference>
<evidence type="ECO:0000256" key="1">
    <source>
        <dbReference type="SAM" id="MobiDB-lite"/>
    </source>
</evidence>
<dbReference type="EMBL" id="JBHUKQ010000024">
    <property type="protein sequence ID" value="MFD2486754.1"/>
    <property type="molecule type" value="Genomic_DNA"/>
</dbReference>
<keyword evidence="3" id="KW-1185">Reference proteome</keyword>
<accession>A0ABW5IBH0</accession>
<name>A0ABW5IBH0_9PSEU</name>
<feature type="region of interest" description="Disordered" evidence="1">
    <location>
        <begin position="103"/>
        <end position="125"/>
    </location>
</feature>
<organism evidence="2 3">
    <name type="scientific">Amycolatopsis albidoflavus</name>
    <dbReference type="NCBI Taxonomy" id="102226"/>
    <lineage>
        <taxon>Bacteria</taxon>
        <taxon>Bacillati</taxon>
        <taxon>Actinomycetota</taxon>
        <taxon>Actinomycetes</taxon>
        <taxon>Pseudonocardiales</taxon>
        <taxon>Pseudonocardiaceae</taxon>
        <taxon>Amycolatopsis</taxon>
    </lineage>
</organism>
<gene>
    <name evidence="2" type="ORF">ACFSUT_41235</name>
</gene>
<evidence type="ECO:0000313" key="2">
    <source>
        <dbReference type="EMBL" id="MFD2486754.1"/>
    </source>
</evidence>
<comment type="caution">
    <text evidence="2">The sequence shown here is derived from an EMBL/GenBank/DDBJ whole genome shotgun (WGS) entry which is preliminary data.</text>
</comment>
<protein>
    <submittedName>
        <fullName evidence="2">Uncharacterized protein</fullName>
    </submittedName>
</protein>
<evidence type="ECO:0000313" key="3">
    <source>
        <dbReference type="Proteomes" id="UP001597542"/>
    </source>
</evidence>
<proteinExistence type="predicted"/>
<dbReference type="Proteomes" id="UP001597542">
    <property type="component" value="Unassembled WGS sequence"/>
</dbReference>